<reference evidence="3 4" key="1">
    <citation type="submission" date="2019-02" db="EMBL/GenBank/DDBJ databases">
        <title>Deep-cultivation of Planctomycetes and their phenomic and genomic characterization uncovers novel biology.</title>
        <authorList>
            <person name="Wiegand S."/>
            <person name="Jogler M."/>
            <person name="Boedeker C."/>
            <person name="Pinto D."/>
            <person name="Vollmers J."/>
            <person name="Rivas-Marin E."/>
            <person name="Kohn T."/>
            <person name="Peeters S.H."/>
            <person name="Heuer A."/>
            <person name="Rast P."/>
            <person name="Oberbeckmann S."/>
            <person name="Bunk B."/>
            <person name="Jeske O."/>
            <person name="Meyerdierks A."/>
            <person name="Storesund J.E."/>
            <person name="Kallscheuer N."/>
            <person name="Luecker S."/>
            <person name="Lage O.M."/>
            <person name="Pohl T."/>
            <person name="Merkel B.J."/>
            <person name="Hornburger P."/>
            <person name="Mueller R.-W."/>
            <person name="Bruemmer F."/>
            <person name="Labrenz M."/>
            <person name="Spormann A.M."/>
            <person name="Op den Camp H."/>
            <person name="Overmann J."/>
            <person name="Amann R."/>
            <person name="Jetten M.S.M."/>
            <person name="Mascher T."/>
            <person name="Medema M.H."/>
            <person name="Devos D.P."/>
            <person name="Kaster A.-K."/>
            <person name="Ovreas L."/>
            <person name="Rohde M."/>
            <person name="Galperin M.Y."/>
            <person name="Jogler C."/>
        </authorList>
    </citation>
    <scope>NUCLEOTIDE SEQUENCE [LARGE SCALE GENOMIC DNA]</scope>
    <source>
        <strain evidence="3 4">Spa11</strain>
    </source>
</reference>
<evidence type="ECO:0000313" key="3">
    <source>
        <dbReference type="EMBL" id="QDV74511.1"/>
    </source>
</evidence>
<name>A0A518K9P9_9BACT</name>
<evidence type="ECO:0000259" key="2">
    <source>
        <dbReference type="PROSITE" id="PS51841"/>
    </source>
</evidence>
<dbReference type="AlphaFoldDB" id="A0A518K9P9"/>
<organism evidence="3 4">
    <name type="scientific">Botrimarina mediterranea</name>
    <dbReference type="NCBI Taxonomy" id="2528022"/>
    <lineage>
        <taxon>Bacteria</taxon>
        <taxon>Pseudomonadati</taxon>
        <taxon>Planctomycetota</taxon>
        <taxon>Planctomycetia</taxon>
        <taxon>Pirellulales</taxon>
        <taxon>Lacipirellulaceae</taxon>
        <taxon>Botrimarina</taxon>
    </lineage>
</organism>
<dbReference type="InterPro" id="IPR059177">
    <property type="entry name" value="GH29D-like_dom"/>
</dbReference>
<feature type="region of interest" description="Disordered" evidence="1">
    <location>
        <begin position="1135"/>
        <end position="1154"/>
    </location>
</feature>
<dbReference type="PROSITE" id="PS51841">
    <property type="entry name" value="LTD"/>
    <property type="match status" value="1"/>
</dbReference>
<dbReference type="SUPFAM" id="SSF74853">
    <property type="entry name" value="Lamin A/C globular tail domain"/>
    <property type="match status" value="1"/>
</dbReference>
<dbReference type="PROSITE" id="PS00018">
    <property type="entry name" value="EF_HAND_1"/>
    <property type="match status" value="1"/>
</dbReference>
<evidence type="ECO:0000313" key="4">
    <source>
        <dbReference type="Proteomes" id="UP000316426"/>
    </source>
</evidence>
<dbReference type="Proteomes" id="UP000316426">
    <property type="component" value="Chromosome"/>
</dbReference>
<dbReference type="Gene3D" id="2.60.40.1260">
    <property type="entry name" value="Lamin Tail domain"/>
    <property type="match status" value="1"/>
</dbReference>
<feature type="region of interest" description="Disordered" evidence="1">
    <location>
        <begin position="1058"/>
        <end position="1087"/>
    </location>
</feature>
<dbReference type="Pfam" id="PF00932">
    <property type="entry name" value="LTD"/>
    <property type="match status" value="1"/>
</dbReference>
<dbReference type="InterPro" id="IPR014867">
    <property type="entry name" value="Spore_coat_CotH_CotH2/3/7"/>
</dbReference>
<dbReference type="EMBL" id="CP036349">
    <property type="protein sequence ID" value="QDV74511.1"/>
    <property type="molecule type" value="Genomic_DNA"/>
</dbReference>
<dbReference type="InterPro" id="IPR001322">
    <property type="entry name" value="Lamin_tail_dom"/>
</dbReference>
<dbReference type="Gene3D" id="1.10.1330.10">
    <property type="entry name" value="Dockerin domain"/>
    <property type="match status" value="1"/>
</dbReference>
<dbReference type="InterPro" id="IPR036415">
    <property type="entry name" value="Lamin_tail_dom_sf"/>
</dbReference>
<keyword evidence="4" id="KW-1185">Reference proteome</keyword>
<gene>
    <name evidence="3" type="ORF">Spa11_27150</name>
</gene>
<sequence>MLRITEVMAANDETLYDFEGDASDWVEIYNPSAATVDLSGFYLSDRKNNPTKWEFPEDASVAAGGYLVVFASDKDLLAPNGELHASFALSADGEYIGLFDDDGVTVVDEIFPGFPEQTDDVSFGLSMEPTGASTVLVGGGAQGRAWVPTSSVYDATWTSPEFNDALFNIAGPTGFGYESSPGNAVNFTSHIGTTVPAGTTSLYVRIEFDLTTLAGIDQLKLAMKYDDGFIAYLNGVPIAESNAPEGAQWNATASGLNEDDDAIVYEEFDVSGAISSLVIGENVLAIHALNISNTSSDFLMSPLLVAEQSVITTPETLGFFDVPTPGYGNGESFAGFATEPTFSVPHGFYDTPQSIALASATPGATILYTTDGSTPTVNANLVPTNGVVYTGPITVSGTRTIRAIAYRQDFKTSYVQSASYLFLNDIVAQSPQGQTPPGWPVSGVNGQEMNYGIDPDIISQYGVQAVKDSLLSIPTITLTTDLANLFNSSTGIYVNAGNRGRNWERLTSVELINPDGSEGFSTTAGLRIRGGYSRGDFNPKHAFRLYFRGDYGDGKLNYPLYGDDGVDEFDVLDLRTAQNYSWSSEGNVQNTFLREVFARDTQADLGQPHTRSNYYHLYLDGQYWGIFMTQERISEDFGESYFGGEASDYDVVKSDLAVSGGTEIADGNDAAWRQLFELAQTMADSPGRYANNYWTMQGLHPDGSRDPSLPVLLDVGNLVDYMMIIIYTGGYDSGISQFLNNERANNWFGIRNRVTGEQGFQFFLHDNEHSLGAGSGVHGTLGIDRTGPFISNNDRVFEQFNPHFLHQDLLSHPEYKQKFIDRTQELFFNGGALTVDASIARMLERKEQVDPAIIAEAARWGDSKLSTPRNKSTWESEVNWLINTYFPTRGPLVLNQLRADGLFTSFAAPTFSQFGGEAPFGFELSMTSGAGTIYYTTDGQTDPRSIGGAVNASSEVQAYGGPIPLAGETTVMARLRTLSGQWSGLVKATFDVATNPGDFDSDGVVDEDDYLVWRATYGSTTDLRADGNADGVVNAADYTVWRDQQHAAQVLAAALASTPPTEVDAPPQPEVAATVSESESTQTESSAIGVNTLRWIDTPLITATSSALSRSATPMSDPGPTPHRARRLLLLDSHQQQAAEESVPTRYRPSTRQDLQSVDSAFASLEESIEWRSLSL</sequence>
<dbReference type="InterPro" id="IPR036439">
    <property type="entry name" value="Dockerin_dom_sf"/>
</dbReference>
<feature type="compositionally biased region" description="Low complexity" evidence="1">
    <location>
        <begin position="1072"/>
        <end position="1087"/>
    </location>
</feature>
<feature type="domain" description="LTD" evidence="2">
    <location>
        <begin position="1"/>
        <end position="119"/>
    </location>
</feature>
<protein>
    <submittedName>
        <fullName evidence="3">CotH protein</fullName>
    </submittedName>
</protein>
<proteinExistence type="predicted"/>
<dbReference type="GO" id="GO:0000272">
    <property type="term" value="P:polysaccharide catabolic process"/>
    <property type="evidence" value="ECO:0007669"/>
    <property type="project" value="InterPro"/>
</dbReference>
<dbReference type="KEGG" id="bmei:Spa11_27150"/>
<dbReference type="InterPro" id="IPR018247">
    <property type="entry name" value="EF_Hand_1_Ca_BS"/>
</dbReference>
<dbReference type="Pfam" id="PF08757">
    <property type="entry name" value="CotH"/>
    <property type="match status" value="1"/>
</dbReference>
<accession>A0A518K9P9</accession>
<dbReference type="Pfam" id="PF13290">
    <property type="entry name" value="CHB_HEX_C_1"/>
    <property type="match status" value="2"/>
</dbReference>
<evidence type="ECO:0000256" key="1">
    <source>
        <dbReference type="SAM" id="MobiDB-lite"/>
    </source>
</evidence>
<dbReference type="Gene3D" id="2.60.120.260">
    <property type="entry name" value="Galactose-binding domain-like"/>
    <property type="match status" value="1"/>
</dbReference>